<evidence type="ECO:0000256" key="2">
    <source>
        <dbReference type="ARBA" id="ARBA00007200"/>
    </source>
</evidence>
<feature type="disulfide bond" evidence="7">
    <location>
        <begin position="330"/>
        <end position="343"/>
    </location>
</feature>
<feature type="domain" description="Polycystin cation channel PKD1/PKD2" evidence="10">
    <location>
        <begin position="483"/>
        <end position="695"/>
    </location>
</feature>
<evidence type="ECO:0000259" key="11">
    <source>
        <dbReference type="Pfam" id="PF20519"/>
    </source>
</evidence>
<feature type="transmembrane region" description="Helical" evidence="9">
    <location>
        <begin position="225"/>
        <end position="244"/>
    </location>
</feature>
<dbReference type="PANTHER" id="PTHR10877:SF194">
    <property type="entry name" value="LOCATION OF VULVA DEFECTIVE 1"/>
    <property type="match status" value="1"/>
</dbReference>
<feature type="transmembrane region" description="Helical" evidence="9">
    <location>
        <begin position="670"/>
        <end position="691"/>
    </location>
</feature>
<keyword evidence="3 9" id="KW-0812">Transmembrane</keyword>
<dbReference type="GeneID" id="118428782"/>
<dbReference type="Gene3D" id="3.30.40.10">
    <property type="entry name" value="Zinc/RING finger domain, C3HC4 (zinc finger)"/>
    <property type="match status" value="1"/>
</dbReference>
<dbReference type="InterPro" id="IPR038765">
    <property type="entry name" value="Papain-like_cys_pep_sf"/>
</dbReference>
<feature type="compositionally biased region" description="Basic and acidic residues" evidence="8">
    <location>
        <begin position="828"/>
        <end position="839"/>
    </location>
</feature>
<feature type="transmembrane region" description="Helical" evidence="9">
    <location>
        <begin position="32"/>
        <end position="55"/>
    </location>
</feature>
<dbReference type="GO" id="GO:0016020">
    <property type="term" value="C:membrane"/>
    <property type="evidence" value="ECO:0000318"/>
    <property type="project" value="GO_Central"/>
</dbReference>
<evidence type="ECO:0000256" key="5">
    <source>
        <dbReference type="ARBA" id="ARBA00023136"/>
    </source>
</evidence>
<evidence type="ECO:0000313" key="13">
    <source>
        <dbReference type="RefSeq" id="XP_035694873.1"/>
    </source>
</evidence>
<feature type="transmembrane region" description="Helical" evidence="9">
    <location>
        <begin position="511"/>
        <end position="537"/>
    </location>
</feature>
<dbReference type="KEGG" id="bfo:118428782"/>
<dbReference type="GO" id="GO:0050982">
    <property type="term" value="P:detection of mechanical stimulus"/>
    <property type="evidence" value="ECO:0000318"/>
    <property type="project" value="GO_Central"/>
</dbReference>
<dbReference type="SUPFAM" id="SSF54001">
    <property type="entry name" value="Cysteine proteinases"/>
    <property type="match status" value="1"/>
</dbReference>
<reference evidence="12" key="1">
    <citation type="journal article" date="2020" name="Nat. Ecol. Evol.">
        <title>Deeply conserved synteny resolves early events in vertebrate evolution.</title>
        <authorList>
            <person name="Simakov O."/>
            <person name="Marletaz F."/>
            <person name="Yue J.X."/>
            <person name="O'Connell B."/>
            <person name="Jenkins J."/>
            <person name="Brandt A."/>
            <person name="Calef R."/>
            <person name="Tung C.H."/>
            <person name="Huang T.K."/>
            <person name="Schmutz J."/>
            <person name="Satoh N."/>
            <person name="Yu J.K."/>
            <person name="Putnam N.H."/>
            <person name="Green R.E."/>
            <person name="Rokhsar D.S."/>
        </authorList>
    </citation>
    <scope>NUCLEOTIDE SEQUENCE [LARGE SCALE GENOMIC DNA]</scope>
    <source>
        <strain evidence="12">S238N-H82</strain>
    </source>
</reference>
<feature type="transmembrane region" description="Helical" evidence="9">
    <location>
        <begin position="568"/>
        <end position="588"/>
    </location>
</feature>
<dbReference type="InterPro" id="IPR046791">
    <property type="entry name" value="Polycystin_dom"/>
</dbReference>
<name>A0A9J7M5I5_BRAFL</name>
<feature type="region of interest" description="Disordered" evidence="8">
    <location>
        <begin position="804"/>
        <end position="843"/>
    </location>
</feature>
<dbReference type="GO" id="GO:0005262">
    <property type="term" value="F:calcium channel activity"/>
    <property type="evidence" value="ECO:0000318"/>
    <property type="project" value="GO_Central"/>
</dbReference>
<dbReference type="Proteomes" id="UP000001554">
    <property type="component" value="Chromosome 13"/>
</dbReference>
<dbReference type="OrthoDB" id="5322100at2759"/>
<evidence type="ECO:0000256" key="8">
    <source>
        <dbReference type="SAM" id="MobiDB-lite"/>
    </source>
</evidence>
<feature type="transmembrane region" description="Helical" evidence="9">
    <location>
        <begin position="608"/>
        <end position="628"/>
    </location>
</feature>
<feature type="transmembrane region" description="Helical" evidence="9">
    <location>
        <begin position="128"/>
        <end position="156"/>
    </location>
</feature>
<organism evidence="12 13">
    <name type="scientific">Branchiostoma floridae</name>
    <name type="common">Florida lancelet</name>
    <name type="synonym">Amphioxus</name>
    <dbReference type="NCBI Taxonomy" id="7739"/>
    <lineage>
        <taxon>Eukaryota</taxon>
        <taxon>Metazoa</taxon>
        <taxon>Chordata</taxon>
        <taxon>Cephalochordata</taxon>
        <taxon>Leptocardii</taxon>
        <taxon>Amphioxiformes</taxon>
        <taxon>Branchiostomatidae</taxon>
        <taxon>Branchiostoma</taxon>
    </lineage>
</organism>
<evidence type="ECO:0000256" key="9">
    <source>
        <dbReference type="SAM" id="Phobius"/>
    </source>
</evidence>
<dbReference type="Pfam" id="PF20519">
    <property type="entry name" value="Polycystin_dom"/>
    <property type="match status" value="1"/>
</dbReference>
<comment type="subcellular location">
    <subcellularLocation>
        <location evidence="1">Membrane</location>
        <topology evidence="1">Multi-pass membrane protein</topology>
    </subcellularLocation>
</comment>
<dbReference type="GO" id="GO:0005509">
    <property type="term" value="F:calcium ion binding"/>
    <property type="evidence" value="ECO:0007669"/>
    <property type="project" value="InterPro"/>
</dbReference>
<dbReference type="PRINTS" id="PR01433">
    <property type="entry name" value="POLYCYSTIN2"/>
</dbReference>
<dbReference type="AlphaFoldDB" id="A0A9J7M5I5"/>
<dbReference type="OMA" id="MANRWID"/>
<dbReference type="SUPFAM" id="SSF57903">
    <property type="entry name" value="FYVE/PHD zinc finger"/>
    <property type="match status" value="1"/>
</dbReference>
<evidence type="ECO:0000256" key="1">
    <source>
        <dbReference type="ARBA" id="ARBA00004141"/>
    </source>
</evidence>
<dbReference type="Gene3D" id="3.40.395.10">
    <property type="entry name" value="Adenoviral Proteinase, Chain A"/>
    <property type="match status" value="1"/>
</dbReference>
<dbReference type="InterPro" id="IPR013083">
    <property type="entry name" value="Znf_RING/FYVE/PHD"/>
</dbReference>
<sequence>MVSSAMWLRDEIKTQVVQAVNLGPFSFTLNGVYTGIMASLTCLPVIMAIVLLFQYSRPSNKGDRRVRDMETGDTPEAPTQQGQAKGLPHWCNYVAWVLVVLSAVGSAVFTVLYSMYWGKDKSERWLSVYFIAFWADIFVMQPGKILFLTIVTCFVGKTQAVKKMFKKKRGPALIKASMVSSQRETDFNCDAFRMRRKMERLSMRSLANIKQARMRQRRDRRFGETVWDIAWFCCFLLLVLSIAIEHHNTTEGFHQTLSTTNTFLQSVDDVNDPLTFWSWLNETALQSFYPETSYNGDKPRWFEKVFTADMQTVLVYPPSLIQGRVKPGPCVVPVAIQHLFEECSSPYDEHAKETGAFEEGWKRVRNTSAVESAAPGWIYLPNNDPSLPIYGVTTHYWGDGFGLHLGKSADEMRSILADLMANRWIDKHTRVIFLEAMLYNGNVDLFTSLTVVFEFSEMAGVFSRHHVQTFRLHQRPGTIGYIYALLEIIYVIILLYTLWREVKTARTVGLAYLKGAWNIIEIFNFFLALIVIALYGFKAIYSSRALVAIKEEKDQVHHFRSAVNISQVYGWFLAFLAFVNMMKLLRLLRFNPFLAKLMSVFRGMAGEFSSFIFYFFFWMSAFGVYAYLMFGLTVTEYSSISKSFSTLFQMSLGNFYYYQLQEAAPILGPIFFFAFISIIFLVLMNIAMAIIDSALPEMRNHDMPEEDRYFIQGLWERFTAFFGFWKAPATDDDSMDTLHDSLIEVEIKVEKLWLKRQSLFNLKMKDADLPAEPEFVPTVRDAPDAAAVELRHRVIKVRAASPTICTDSGSQGTHSESKTPVVVTSRSPAKEEDTPESHQTKQVRKIKSVLSKGGKSDKTSTRRVRFAQVVLVRHTEERKVEWPSVKLSIHDKATLAFGEMLTDNHIQAVQILLRRQYPALQGLEAPAVGHCEDGFAKITGTGLQIHHNGSQHWVLSSCAGGQVRLYDSLGVAMTPSLQIQLYQSYAAFADQARKVLTVILPDIQRQENVFDCGLFAIAWAVDIAEGQDVSRVVYDVKKMRSHLETCFEQGKLTPFPRKTSCRKVGPTKAQQISLVCYCQQGERLGRMQNCKACRRIFHVNCLPVSHFSDGKLACGYCGV</sequence>
<evidence type="ECO:0000259" key="10">
    <source>
        <dbReference type="Pfam" id="PF08016"/>
    </source>
</evidence>
<evidence type="ECO:0000256" key="7">
    <source>
        <dbReference type="PIRSR" id="PIRSR603915-2"/>
    </source>
</evidence>
<dbReference type="InterPro" id="IPR013122">
    <property type="entry name" value="PKD1_2_channel"/>
</dbReference>
<dbReference type="InterPro" id="IPR003915">
    <property type="entry name" value="PKD_2"/>
</dbReference>
<feature type="domain" description="Polycystin" evidence="11">
    <location>
        <begin position="270"/>
        <end position="473"/>
    </location>
</feature>
<dbReference type="InterPro" id="IPR011011">
    <property type="entry name" value="Znf_FYVE_PHD"/>
</dbReference>
<keyword evidence="12" id="KW-1185">Reference proteome</keyword>
<comment type="similarity">
    <text evidence="2">Belongs to the polycystin family.</text>
</comment>
<keyword evidence="4 9" id="KW-1133">Transmembrane helix</keyword>
<feature type="transmembrane region" description="Helical" evidence="9">
    <location>
        <begin position="640"/>
        <end position="658"/>
    </location>
</feature>
<evidence type="ECO:0000313" key="12">
    <source>
        <dbReference type="Proteomes" id="UP000001554"/>
    </source>
</evidence>
<dbReference type="PANTHER" id="PTHR10877">
    <property type="entry name" value="POLYCYSTIN FAMILY MEMBER"/>
    <property type="match status" value="1"/>
</dbReference>
<dbReference type="InterPro" id="IPR051223">
    <property type="entry name" value="Polycystin"/>
</dbReference>
<keyword evidence="5 9" id="KW-0472">Membrane</keyword>
<dbReference type="Pfam" id="PF08016">
    <property type="entry name" value="PKD_channel"/>
    <property type="match status" value="1"/>
</dbReference>
<dbReference type="RefSeq" id="XP_035694873.1">
    <property type="nucleotide sequence ID" value="XM_035838980.1"/>
</dbReference>
<accession>A0A9J7M5I5</accession>
<gene>
    <name evidence="13" type="primary">LOC118428782</name>
</gene>
<evidence type="ECO:0000256" key="4">
    <source>
        <dbReference type="ARBA" id="ARBA00022989"/>
    </source>
</evidence>
<proteinExistence type="inferred from homology"/>
<reference evidence="13" key="2">
    <citation type="submission" date="2025-08" db="UniProtKB">
        <authorList>
            <consortium name="RefSeq"/>
        </authorList>
    </citation>
    <scope>IDENTIFICATION</scope>
    <source>
        <strain evidence="13">S238N-H82</strain>
        <tissue evidence="13">Testes</tissue>
    </source>
</reference>
<feature type="compositionally biased region" description="Polar residues" evidence="8">
    <location>
        <begin position="804"/>
        <end position="814"/>
    </location>
</feature>
<feature type="region of interest" description="Disordered" evidence="8">
    <location>
        <begin position="60"/>
        <end position="83"/>
    </location>
</feature>
<feature type="transmembrane region" description="Helical" evidence="9">
    <location>
        <begin position="93"/>
        <end position="116"/>
    </location>
</feature>
<evidence type="ECO:0000256" key="3">
    <source>
        <dbReference type="ARBA" id="ARBA00022692"/>
    </source>
</evidence>
<feature type="transmembrane region" description="Helical" evidence="9">
    <location>
        <begin position="480"/>
        <end position="499"/>
    </location>
</feature>
<feature type="compositionally biased region" description="Basic and acidic residues" evidence="8">
    <location>
        <begin position="60"/>
        <end position="70"/>
    </location>
</feature>
<evidence type="ECO:0000256" key="6">
    <source>
        <dbReference type="ARBA" id="ARBA00023180"/>
    </source>
</evidence>
<protein>
    <submittedName>
        <fullName evidence="13">Polycystic kidney disease protein 1-like 2</fullName>
    </submittedName>
</protein>
<keyword evidence="6" id="KW-0325">Glycoprotein</keyword>
<dbReference type="Gene3D" id="1.10.287.70">
    <property type="match status" value="1"/>
</dbReference>